<reference evidence="10 11" key="1">
    <citation type="submission" date="2020-07" db="EMBL/GenBank/DDBJ databases">
        <title>Bacterium isolated from marien macroalgae.</title>
        <authorList>
            <person name="Zhu K."/>
            <person name="Lu D."/>
            <person name="Du Z."/>
        </authorList>
    </citation>
    <scope>NUCLEOTIDE SEQUENCE [LARGE SCALE GENOMIC DNA]</scope>
    <source>
        <strain evidence="10 11">3-1745</strain>
    </source>
</reference>
<dbReference type="InterPro" id="IPR037066">
    <property type="entry name" value="Plug_dom_sf"/>
</dbReference>
<dbReference type="Gene3D" id="2.170.130.10">
    <property type="entry name" value="TonB-dependent receptor, plug domain"/>
    <property type="match status" value="1"/>
</dbReference>
<keyword evidence="3 7" id="KW-1134">Transmembrane beta strand</keyword>
<protein>
    <submittedName>
        <fullName evidence="10">TonB-dependent receptor plug domain-containing protein</fullName>
    </submittedName>
</protein>
<evidence type="ECO:0000256" key="8">
    <source>
        <dbReference type="SAM" id="SignalP"/>
    </source>
</evidence>
<comment type="caution">
    <text evidence="10">The sequence shown here is derived from an EMBL/GenBank/DDBJ whole genome shotgun (WGS) entry which is preliminary data.</text>
</comment>
<evidence type="ECO:0000256" key="2">
    <source>
        <dbReference type="ARBA" id="ARBA00022448"/>
    </source>
</evidence>
<dbReference type="Pfam" id="PF07715">
    <property type="entry name" value="Plug"/>
    <property type="match status" value="1"/>
</dbReference>
<sequence>MSQKALNRILASPRWRTSLAGFCLLTANLALAQPSPHSDHVSTPHSINIPAQPLDQALTQLTEQTGVTLAIQANDLPTTMSPALKGRMGLEDALKLLLSNSLLQARITPEGHVLITDAPDQAMVMPPVLVLGHDQQLGMTVYDREHIRSMPGRHGQITELLRQNPAVQFDRNSRSSKNPADLASENISINGAKYWDNNFSVDGVSINNDLNPGGQSVTANSSMTDLPANTSQGMNLDTSLLESITVYDSNVPAEYGGFTGGVVEADTRTPTRELSGSVSMSLTQDSWTEYHLDDRYEEDFHAPSDADGTAETQPNFRTLTYRATLEGYLTDDFGLIGSFVRRTSNIYDKNIYASNFVDNGVTAPSKTDLTQQVDNLFLKGVWAVNDRLNLSSTLNYAPQSAEYFNINTLNGGFDIESGGLQTTLKADWQGDWGTWQHGLNYSSLEQSRQNGEDYFKAWYASADKNWSDPTQRWNATMEGSYGNIEQTQDKFGYDFKLQLLPLQTGAAEHSFNLGGNVEHTAATYGRTTEFTQANGTDLIPTYTCQTASGDIDDAFCSATPIIATPYRGWAPDAGQMFKRLYHYVPGEIKVSQTAVGAFVDDRIQWHNLSVRTGIRAEWDDYLRNVNIAPRLALNWDLFGDQQTRVIAGANRYYGRSIFDYRLREQRESMRYFSLRDPNTLEFGERILAAKNSTHLQDLKTPYDDEVTLGIEQVFADTLFSLRVVDRKGRDQIHRERISNDGSHEDLATTYYTYTNDGTTDSKNYYVSIRPQGTLNLWHTFTQGELTLGWSDVTTTGSHYNQNLDDTLVMYKGSPIKTYDIPVDNYTRPWTVGLTTKTHIPAAGLTLANFFNWRSSYSQVIRDGRIDYQGQRIYNYVDYDIDAALTWDMRVGWQKAVGSNETLFANLDIGNVLNDKNTIGSSSSSSTSAEIDYELGRNFTLEVGYRF</sequence>
<evidence type="ECO:0000256" key="7">
    <source>
        <dbReference type="PROSITE-ProRule" id="PRU01360"/>
    </source>
</evidence>
<dbReference type="EMBL" id="JACEMT010000044">
    <property type="protein sequence ID" value="MBA4502299.1"/>
    <property type="molecule type" value="Genomic_DNA"/>
</dbReference>
<feature type="domain" description="TonB-dependent receptor plug" evidence="9">
    <location>
        <begin position="139"/>
        <end position="262"/>
    </location>
</feature>
<dbReference type="InterPro" id="IPR039426">
    <property type="entry name" value="TonB-dep_rcpt-like"/>
</dbReference>
<keyword evidence="11" id="KW-1185">Reference proteome</keyword>
<dbReference type="PROSITE" id="PS52016">
    <property type="entry name" value="TONB_DEPENDENT_REC_3"/>
    <property type="match status" value="1"/>
</dbReference>
<gene>
    <name evidence="10" type="ORF">H1S06_07990</name>
</gene>
<proteinExistence type="inferred from homology"/>
<dbReference type="Gene3D" id="3.55.50.30">
    <property type="match status" value="1"/>
</dbReference>
<evidence type="ECO:0000256" key="1">
    <source>
        <dbReference type="ARBA" id="ARBA00004571"/>
    </source>
</evidence>
<keyword evidence="5 7" id="KW-0472">Membrane</keyword>
<evidence type="ECO:0000313" key="10">
    <source>
        <dbReference type="EMBL" id="MBA4502299.1"/>
    </source>
</evidence>
<keyword evidence="8" id="KW-0732">Signal</keyword>
<evidence type="ECO:0000256" key="4">
    <source>
        <dbReference type="ARBA" id="ARBA00022692"/>
    </source>
</evidence>
<dbReference type="RefSeq" id="WP_181738983.1">
    <property type="nucleotide sequence ID" value="NZ_JACEMT010000044.1"/>
</dbReference>
<feature type="chain" id="PRO_5031327309" evidence="8">
    <location>
        <begin position="33"/>
        <end position="946"/>
    </location>
</feature>
<dbReference type="InterPro" id="IPR036942">
    <property type="entry name" value="Beta-barrel_TonB_sf"/>
</dbReference>
<keyword evidence="6 7" id="KW-0998">Cell outer membrane</keyword>
<keyword evidence="4 7" id="KW-0812">Transmembrane</keyword>
<dbReference type="SUPFAM" id="SSF56935">
    <property type="entry name" value="Porins"/>
    <property type="match status" value="1"/>
</dbReference>
<organism evidence="10 11">
    <name type="scientific">Marinobacterium marinum</name>
    <dbReference type="NCBI Taxonomy" id="2756129"/>
    <lineage>
        <taxon>Bacteria</taxon>
        <taxon>Pseudomonadati</taxon>
        <taxon>Pseudomonadota</taxon>
        <taxon>Gammaproteobacteria</taxon>
        <taxon>Oceanospirillales</taxon>
        <taxon>Oceanospirillaceae</taxon>
        <taxon>Marinobacterium</taxon>
    </lineage>
</organism>
<accession>A0A7W1WXY6</accession>
<feature type="signal peptide" evidence="8">
    <location>
        <begin position="1"/>
        <end position="32"/>
    </location>
</feature>
<comment type="subcellular location">
    <subcellularLocation>
        <location evidence="1 7">Cell outer membrane</location>
        <topology evidence="1 7">Multi-pass membrane protein</topology>
    </subcellularLocation>
</comment>
<keyword evidence="2 7" id="KW-0813">Transport</keyword>
<evidence type="ECO:0000256" key="3">
    <source>
        <dbReference type="ARBA" id="ARBA00022452"/>
    </source>
</evidence>
<evidence type="ECO:0000256" key="5">
    <source>
        <dbReference type="ARBA" id="ARBA00023136"/>
    </source>
</evidence>
<keyword evidence="10" id="KW-0675">Receptor</keyword>
<evidence type="ECO:0000313" key="11">
    <source>
        <dbReference type="Proteomes" id="UP000538931"/>
    </source>
</evidence>
<dbReference type="Proteomes" id="UP000538931">
    <property type="component" value="Unassembled WGS sequence"/>
</dbReference>
<evidence type="ECO:0000259" key="9">
    <source>
        <dbReference type="Pfam" id="PF07715"/>
    </source>
</evidence>
<dbReference type="GO" id="GO:0009279">
    <property type="term" value="C:cell outer membrane"/>
    <property type="evidence" value="ECO:0007669"/>
    <property type="project" value="UniProtKB-SubCell"/>
</dbReference>
<name>A0A7W1WXY6_9GAMM</name>
<dbReference type="Gene3D" id="2.40.170.20">
    <property type="entry name" value="TonB-dependent receptor, beta-barrel domain"/>
    <property type="match status" value="1"/>
</dbReference>
<dbReference type="AlphaFoldDB" id="A0A7W1WXY6"/>
<dbReference type="InterPro" id="IPR012910">
    <property type="entry name" value="Plug_dom"/>
</dbReference>
<evidence type="ECO:0000256" key="6">
    <source>
        <dbReference type="ARBA" id="ARBA00023237"/>
    </source>
</evidence>
<comment type="similarity">
    <text evidence="7">Belongs to the TonB-dependent receptor family.</text>
</comment>